<evidence type="ECO:0000313" key="2">
    <source>
        <dbReference type="Proteomes" id="UP000289738"/>
    </source>
</evidence>
<proteinExistence type="predicted"/>
<dbReference type="Proteomes" id="UP000289738">
    <property type="component" value="Chromosome B06"/>
</dbReference>
<gene>
    <name evidence="1" type="ORF">Ahy_B06g079966</name>
</gene>
<accession>A0A444YGU2</accession>
<protein>
    <submittedName>
        <fullName evidence="1">Uncharacterized protein</fullName>
    </submittedName>
</protein>
<keyword evidence="2" id="KW-1185">Reference proteome</keyword>
<evidence type="ECO:0000313" key="1">
    <source>
        <dbReference type="EMBL" id="RYR01124.1"/>
    </source>
</evidence>
<dbReference type="EMBL" id="SDMP01000016">
    <property type="protein sequence ID" value="RYR01124.1"/>
    <property type="molecule type" value="Genomic_DNA"/>
</dbReference>
<organism evidence="1 2">
    <name type="scientific">Arachis hypogaea</name>
    <name type="common">Peanut</name>
    <dbReference type="NCBI Taxonomy" id="3818"/>
    <lineage>
        <taxon>Eukaryota</taxon>
        <taxon>Viridiplantae</taxon>
        <taxon>Streptophyta</taxon>
        <taxon>Embryophyta</taxon>
        <taxon>Tracheophyta</taxon>
        <taxon>Spermatophyta</taxon>
        <taxon>Magnoliopsida</taxon>
        <taxon>eudicotyledons</taxon>
        <taxon>Gunneridae</taxon>
        <taxon>Pentapetalae</taxon>
        <taxon>rosids</taxon>
        <taxon>fabids</taxon>
        <taxon>Fabales</taxon>
        <taxon>Fabaceae</taxon>
        <taxon>Papilionoideae</taxon>
        <taxon>50 kb inversion clade</taxon>
        <taxon>dalbergioids sensu lato</taxon>
        <taxon>Dalbergieae</taxon>
        <taxon>Pterocarpus clade</taxon>
        <taxon>Arachis</taxon>
    </lineage>
</organism>
<sequence>MRGGITEMSPEVVAEQHVDNFESKEPYFDEVTDKSEFGEEHKYEITESMRAEMEYDADRAWYDREEGSTMFDGGDNSSLFSWRRGYLSKKRG</sequence>
<reference evidence="1 2" key="1">
    <citation type="submission" date="2019-01" db="EMBL/GenBank/DDBJ databases">
        <title>Sequencing of cultivated peanut Arachis hypogaea provides insights into genome evolution and oil improvement.</title>
        <authorList>
            <person name="Chen X."/>
        </authorList>
    </citation>
    <scope>NUCLEOTIDE SEQUENCE [LARGE SCALE GENOMIC DNA]</scope>
    <source>
        <strain evidence="2">cv. Fuhuasheng</strain>
        <tissue evidence="1">Leaves</tissue>
    </source>
</reference>
<name>A0A444YGU2_ARAHY</name>
<dbReference type="STRING" id="3818.A0A444YGU2"/>
<comment type="caution">
    <text evidence="1">The sequence shown here is derived from an EMBL/GenBank/DDBJ whole genome shotgun (WGS) entry which is preliminary data.</text>
</comment>
<dbReference type="AlphaFoldDB" id="A0A444YGU2"/>